<evidence type="ECO:0000313" key="4">
    <source>
        <dbReference type="Proteomes" id="UP000656319"/>
    </source>
</evidence>
<organism evidence="3 4">
    <name type="scientific">Paraburkholderia hiiakae</name>
    <dbReference type="NCBI Taxonomy" id="1081782"/>
    <lineage>
        <taxon>Bacteria</taxon>
        <taxon>Pseudomonadati</taxon>
        <taxon>Pseudomonadota</taxon>
        <taxon>Betaproteobacteria</taxon>
        <taxon>Burkholderiales</taxon>
        <taxon>Burkholderiaceae</taxon>
        <taxon>Paraburkholderia</taxon>
    </lineage>
</organism>
<sequence length="948" mass="102153">MQIRLRWLVPRPVSHLALAFAALAGVACSSTQTSRPLETVSGGAAQVAVGSPQLQLQQQLQAIVEREHQVQRQLADTADGEQRFALIDSLSSAYFNVGMVIDSMRVREQIVDDPRIPAGRRSLTASDLAADYALEDDHRRSEHLIDRAKLLAQETTSTELETLPLEPAYAYYAAEAQLALRDMNRQEEALLKRREIADLAWHNLNDPTLSENRHRAAANELLSITAELVQSFVQNNQRDEALSYANEIRWDLDNLPPLKPTTAQRATAAVALALALASNDDYEAALKAVDEAVDGYRRAGVEPWSTEYAFALRIRLIVALALGRIGDYRADADGYEIAAAVNPVEAHAELASERESLIAAARGQWSFAETDIAAAKADALRWQGPESPIYKYRSAMQMLYLLDDPSSNVTNADIAAYAGPILGNDEEGNASPTRGAYAEDGALGVSIDLLMQGKAHNETLGFRIAELFHMNATGGAMSDGAARLAATTPQLRALVEQERQLTYQENDAHRALGQQTPRGTEDQLHALRKQIAAQFPVYRQLTAPVIPTPDALGGVLREGEIYLNLYAGRDASYVFVVHPGGELHAVMLTATRADLRKMVVALRAGFDAGRPPDKPGDPAGFDLAAASGLYQSLIAPIEDDLRGVTTVYIATSGILASVPFDALLTSPADNLAQAAWWIDKVTPVRIPSASALMLARSLTATHASEPFIAFADPSFDGDDTPASTLQAVPSAVVAARAFPLDKTTRSLDYHRVAPLPETLDEARAIASALGAPDQSVIWGAHAARSTVMKTDLSNDRVVLFATHGIVPGEVPGWRKAGLALAYEGNGLEDSVLTVDDIVTLRLNADWVVLSACKTGLATGNAGDAISELSRAFFASGARSMLVTQWAVESRSAAAITTGAFKTYAADASLSKADALVHAERDMLHGKYGLLYRHPYFWAAYILTGDAAR</sequence>
<comment type="caution">
    <text evidence="3">The sequence shown here is derived from an EMBL/GenBank/DDBJ whole genome shotgun (WGS) entry which is preliminary data.</text>
</comment>
<dbReference type="Pfam" id="PF12770">
    <property type="entry name" value="CHAT"/>
    <property type="match status" value="1"/>
</dbReference>
<gene>
    <name evidence="3" type="ORF">LMG27952_04891</name>
</gene>
<name>A0ABN7I751_9BURK</name>
<evidence type="ECO:0000256" key="1">
    <source>
        <dbReference type="SAM" id="SignalP"/>
    </source>
</evidence>
<feature type="signal peptide" evidence="1">
    <location>
        <begin position="1"/>
        <end position="24"/>
    </location>
</feature>
<evidence type="ECO:0000259" key="2">
    <source>
        <dbReference type="Pfam" id="PF12770"/>
    </source>
</evidence>
<keyword evidence="4" id="KW-1185">Reference proteome</keyword>
<dbReference type="Proteomes" id="UP000656319">
    <property type="component" value="Unassembled WGS sequence"/>
</dbReference>
<dbReference type="EMBL" id="CAJHCQ010000014">
    <property type="protein sequence ID" value="CAD6549725.1"/>
    <property type="molecule type" value="Genomic_DNA"/>
</dbReference>
<feature type="chain" id="PRO_5045272797" description="CHAT domain-containing protein" evidence="1">
    <location>
        <begin position="25"/>
        <end position="948"/>
    </location>
</feature>
<reference evidence="3 4" key="1">
    <citation type="submission" date="2020-10" db="EMBL/GenBank/DDBJ databases">
        <authorList>
            <person name="Peeters C."/>
        </authorList>
    </citation>
    <scope>NUCLEOTIDE SEQUENCE [LARGE SCALE GENOMIC DNA]</scope>
    <source>
        <strain evidence="3 4">LMG 27952</strain>
    </source>
</reference>
<proteinExistence type="predicted"/>
<feature type="domain" description="CHAT" evidence="2">
    <location>
        <begin position="625"/>
        <end position="945"/>
    </location>
</feature>
<dbReference type="PROSITE" id="PS51257">
    <property type="entry name" value="PROKAR_LIPOPROTEIN"/>
    <property type="match status" value="1"/>
</dbReference>
<protein>
    <recommendedName>
        <fullName evidence="2">CHAT domain-containing protein</fullName>
    </recommendedName>
</protein>
<evidence type="ECO:0000313" key="3">
    <source>
        <dbReference type="EMBL" id="CAD6549725.1"/>
    </source>
</evidence>
<accession>A0ABN7I751</accession>
<keyword evidence="1" id="KW-0732">Signal</keyword>
<dbReference type="InterPro" id="IPR024983">
    <property type="entry name" value="CHAT_dom"/>
</dbReference>